<evidence type="ECO:0000256" key="1">
    <source>
        <dbReference type="SAM" id="Phobius"/>
    </source>
</evidence>
<keyword evidence="1" id="KW-0472">Membrane</keyword>
<comment type="caution">
    <text evidence="2">The sequence shown here is derived from an EMBL/GenBank/DDBJ whole genome shotgun (WGS) entry which is preliminary data.</text>
</comment>
<reference evidence="2 3" key="1">
    <citation type="journal article" date="2019" name="Nat. Microbiol.">
        <title>Mediterranean grassland soil C-N compound turnover is dependent on rainfall and depth, and is mediated by genomically divergent microorganisms.</title>
        <authorList>
            <person name="Diamond S."/>
            <person name="Andeer P.F."/>
            <person name="Li Z."/>
            <person name="Crits-Christoph A."/>
            <person name="Burstein D."/>
            <person name="Anantharaman K."/>
            <person name="Lane K.R."/>
            <person name="Thomas B.C."/>
            <person name="Pan C."/>
            <person name="Northen T.R."/>
            <person name="Banfield J.F."/>
        </authorList>
    </citation>
    <scope>NUCLEOTIDE SEQUENCE [LARGE SCALE GENOMIC DNA]</scope>
    <source>
        <strain evidence="2">NP_3</strain>
    </source>
</reference>
<gene>
    <name evidence="2" type="ORF">E6H00_12895</name>
</gene>
<feature type="transmembrane region" description="Helical" evidence="1">
    <location>
        <begin position="44"/>
        <end position="61"/>
    </location>
</feature>
<keyword evidence="1" id="KW-1133">Transmembrane helix</keyword>
<dbReference type="AlphaFoldDB" id="A0A537JXU2"/>
<sequence>MIPLNEYSIFGTQFTASAVIVFLGHVLERWFPRSATLPTAAKRIGYWLVAAGSAVGVHSAYTAKTGTLVITGLSAAALVHGLWHWVQSVALQEFIHGSTKQGKS</sequence>
<dbReference type="Proteomes" id="UP000318509">
    <property type="component" value="Unassembled WGS sequence"/>
</dbReference>
<accession>A0A537JXU2</accession>
<protein>
    <submittedName>
        <fullName evidence="2">Uncharacterized protein</fullName>
    </submittedName>
</protein>
<organism evidence="2 3">
    <name type="scientific">Candidatus Segetimicrobium genomatis</name>
    <dbReference type="NCBI Taxonomy" id="2569760"/>
    <lineage>
        <taxon>Bacteria</taxon>
        <taxon>Bacillati</taxon>
        <taxon>Candidatus Sysuimicrobiota</taxon>
        <taxon>Candidatus Sysuimicrobiia</taxon>
        <taxon>Candidatus Sysuimicrobiales</taxon>
        <taxon>Candidatus Segetimicrobiaceae</taxon>
        <taxon>Candidatus Segetimicrobium</taxon>
    </lineage>
</organism>
<keyword evidence="1" id="KW-0812">Transmembrane</keyword>
<feature type="transmembrane region" description="Helical" evidence="1">
    <location>
        <begin position="68"/>
        <end position="86"/>
    </location>
</feature>
<feature type="transmembrane region" description="Helical" evidence="1">
    <location>
        <begin position="7"/>
        <end position="24"/>
    </location>
</feature>
<name>A0A537JXU2_9BACT</name>
<evidence type="ECO:0000313" key="3">
    <source>
        <dbReference type="Proteomes" id="UP000318509"/>
    </source>
</evidence>
<proteinExistence type="predicted"/>
<dbReference type="EMBL" id="VBAK01000141">
    <property type="protein sequence ID" value="TMI88324.1"/>
    <property type="molecule type" value="Genomic_DNA"/>
</dbReference>
<evidence type="ECO:0000313" key="2">
    <source>
        <dbReference type="EMBL" id="TMI88324.1"/>
    </source>
</evidence>